<feature type="transmembrane region" description="Helical" evidence="1">
    <location>
        <begin position="218"/>
        <end position="237"/>
    </location>
</feature>
<feature type="transmembrane region" description="Helical" evidence="1">
    <location>
        <begin position="65"/>
        <end position="84"/>
    </location>
</feature>
<feature type="transmembrane region" description="Helical" evidence="1">
    <location>
        <begin position="446"/>
        <end position="464"/>
    </location>
</feature>
<feature type="transmembrane region" description="Helical" evidence="1">
    <location>
        <begin position="189"/>
        <end position="211"/>
    </location>
</feature>
<evidence type="ECO:0000313" key="3">
    <source>
        <dbReference type="Proteomes" id="UP000268727"/>
    </source>
</evidence>
<feature type="transmembrane region" description="Helical" evidence="1">
    <location>
        <begin position="299"/>
        <end position="317"/>
    </location>
</feature>
<organism evidence="2 3">
    <name type="scientific">Saccharothrix texasensis</name>
    <dbReference type="NCBI Taxonomy" id="103734"/>
    <lineage>
        <taxon>Bacteria</taxon>
        <taxon>Bacillati</taxon>
        <taxon>Actinomycetota</taxon>
        <taxon>Actinomycetes</taxon>
        <taxon>Pseudonocardiales</taxon>
        <taxon>Pseudonocardiaceae</taxon>
        <taxon>Saccharothrix</taxon>
    </lineage>
</organism>
<feature type="transmembrane region" description="Helical" evidence="1">
    <location>
        <begin position="385"/>
        <end position="401"/>
    </location>
</feature>
<evidence type="ECO:0000256" key="1">
    <source>
        <dbReference type="SAM" id="Phobius"/>
    </source>
</evidence>
<protein>
    <submittedName>
        <fullName evidence="2">Uncharacterized protein</fullName>
    </submittedName>
</protein>
<feature type="transmembrane region" description="Helical" evidence="1">
    <location>
        <begin position="6"/>
        <end position="30"/>
    </location>
</feature>
<dbReference type="InterPro" id="IPR046671">
    <property type="entry name" value="DUF6541"/>
</dbReference>
<name>A0A3N1HGW2_9PSEU</name>
<feature type="transmembrane region" description="Helical" evidence="1">
    <location>
        <begin position="249"/>
        <end position="269"/>
    </location>
</feature>
<dbReference type="Proteomes" id="UP000268727">
    <property type="component" value="Unassembled WGS sequence"/>
</dbReference>
<feature type="transmembrane region" description="Helical" evidence="1">
    <location>
        <begin position="276"/>
        <end position="293"/>
    </location>
</feature>
<dbReference type="EMBL" id="RJKM01000001">
    <property type="protein sequence ID" value="ROP41748.1"/>
    <property type="molecule type" value="Genomic_DNA"/>
</dbReference>
<gene>
    <name evidence="2" type="ORF">EDD40_7186</name>
</gene>
<feature type="transmembrane region" description="Helical" evidence="1">
    <location>
        <begin position="408"/>
        <end position="426"/>
    </location>
</feature>
<evidence type="ECO:0000313" key="2">
    <source>
        <dbReference type="EMBL" id="ROP41748.1"/>
    </source>
</evidence>
<reference evidence="2 3" key="1">
    <citation type="submission" date="2018-11" db="EMBL/GenBank/DDBJ databases">
        <title>Sequencing the genomes of 1000 actinobacteria strains.</title>
        <authorList>
            <person name="Klenk H.-P."/>
        </authorList>
    </citation>
    <scope>NUCLEOTIDE SEQUENCE [LARGE SCALE GENOMIC DNA]</scope>
    <source>
        <strain evidence="2 3">DSM 44231</strain>
    </source>
</reference>
<keyword evidence="1" id="KW-1133">Transmembrane helix</keyword>
<feature type="transmembrane region" description="Helical" evidence="1">
    <location>
        <begin position="99"/>
        <end position="122"/>
    </location>
</feature>
<keyword evidence="1" id="KW-0472">Membrane</keyword>
<comment type="caution">
    <text evidence="2">The sequence shown here is derived from an EMBL/GenBank/DDBJ whole genome shotgun (WGS) entry which is preliminary data.</text>
</comment>
<feature type="transmembrane region" description="Helical" evidence="1">
    <location>
        <begin position="329"/>
        <end position="347"/>
    </location>
</feature>
<sequence length="659" mass="69130">MSWFSVVPVALVAVGWLWGPGLPVGCLLGLRGIAAFAMAPVISVAVIAAAAVVAGSAGVAWSAPVGLAAVPVAVGLAGLLAFLLRHRGLLSARTDPRQIALAAVAGSLPAFALAAIAVVRAVGTPDGVSQVFDTPFHYNALAHIADSGDASSLTLYALGDPETPGGFYPAAWHDLTSLVVMSTGASIPVAANVVCAVITVVVWPVGCLLLVRQLFGRDVAALAVAGVLSIAFPAFPWDLFGWGVLWPNLLGMALAPAGFAAVLTVTGWVKDDCLGRGRAWLLLAITLVAAGFAHPNVVFSLIVLSLFPAGAAVFARARALRADGRARRGVVECAAFVAVVFGGWLWAATTPVLADVRNWNAWKSFETPAAAVGEVLLNATNLREALWLLSALVIVGTATARRTPAIRWVLAGHLVSGLLYVLAAALNRADTDLLTGYWYSDSHRLAAMLPITGVPLAVAGVLFLSGKLLSGKLLSRARRLPRPAAAVGLTAVLVVATAGLYSTDREARVAVTYPKAREHQLVTDEMREFYPRIAERVPEDSVVLGNPFDGSVYLWALADREVLYSHLLKPKSAEQEYLARHLDEAATDPRVCAALARYRAEYVLIGRDDPAITAVEPYGGIAGVLGARGFELVDRAGSTRLYRITACTSASPVAHRATR</sequence>
<dbReference type="AlphaFoldDB" id="A0A3N1HGW2"/>
<dbReference type="Pfam" id="PF20176">
    <property type="entry name" value="DUF6541"/>
    <property type="match status" value="1"/>
</dbReference>
<feature type="transmembrane region" description="Helical" evidence="1">
    <location>
        <begin position="484"/>
        <end position="502"/>
    </location>
</feature>
<feature type="transmembrane region" description="Helical" evidence="1">
    <location>
        <begin position="37"/>
        <end position="59"/>
    </location>
</feature>
<keyword evidence="3" id="KW-1185">Reference proteome</keyword>
<accession>A0A3N1HGW2</accession>
<proteinExistence type="predicted"/>
<keyword evidence="1" id="KW-0812">Transmembrane</keyword>